<dbReference type="CDD" id="cd01164">
    <property type="entry name" value="FruK_PfkB_like"/>
    <property type="match status" value="1"/>
</dbReference>
<evidence type="ECO:0000256" key="2">
    <source>
        <dbReference type="ARBA" id="ARBA00022679"/>
    </source>
</evidence>
<evidence type="ECO:0000256" key="5">
    <source>
        <dbReference type="ARBA" id="ARBA00022840"/>
    </source>
</evidence>
<evidence type="ECO:0000313" key="11">
    <source>
        <dbReference type="Proteomes" id="UP000018895"/>
    </source>
</evidence>
<dbReference type="GO" id="GO:0009024">
    <property type="term" value="F:tagatose-6-phosphate kinase activity"/>
    <property type="evidence" value="ECO:0007669"/>
    <property type="project" value="UniProtKB-EC"/>
</dbReference>
<dbReference type="AlphaFoldDB" id="W4QG68"/>
<keyword evidence="4 8" id="KW-0418">Kinase</keyword>
<dbReference type="InterPro" id="IPR011611">
    <property type="entry name" value="PfkB_dom"/>
</dbReference>
<dbReference type="EC" id="2.7.1.144" evidence="7"/>
<dbReference type="InterPro" id="IPR002173">
    <property type="entry name" value="Carboh/pur_kinase_PfkB_CS"/>
</dbReference>
<evidence type="ECO:0000313" key="10">
    <source>
        <dbReference type="EMBL" id="GAE31095.1"/>
    </source>
</evidence>
<evidence type="ECO:0000256" key="8">
    <source>
        <dbReference type="RuleBase" id="RU369061"/>
    </source>
</evidence>
<dbReference type="Pfam" id="PF00294">
    <property type="entry name" value="PfkB"/>
    <property type="match status" value="1"/>
</dbReference>
<sequence>MIRTVTLNPAIDHFVRLDQFELGHVNRAKADRKVAGGKGINISKALKSLGHTSVAHGLIGGFTGRFVQEQLERDGIVTEFTSINADTRINMKIQSTMETEINGVSPQITEDELSDLEKKLDLLQDGDSLVLAGSVPETMPSSIYERLLTRIEGKDVQVFVDTSGAALQSVIEKEPTFIKPNHHELAELFTTTISTKEEAIPYVRELLSKGIQFVLVSFAGDGAILGTDDAIYMANVPSGEVVNSVGAGDSVVAGFLSALREEQPIEKVFAFAVASGSATAFSQGFCQREAVETLAREVFITKWGDE</sequence>
<dbReference type="GO" id="GO:0005988">
    <property type="term" value="P:lactose metabolic process"/>
    <property type="evidence" value="ECO:0007669"/>
    <property type="project" value="UniProtKB-KW"/>
</dbReference>
<proteinExistence type="inferred from homology"/>
<dbReference type="GO" id="GO:0005524">
    <property type="term" value="F:ATP binding"/>
    <property type="evidence" value="ECO:0007669"/>
    <property type="project" value="UniProtKB-UniRule"/>
</dbReference>
<dbReference type="GO" id="GO:0005829">
    <property type="term" value="C:cytosol"/>
    <property type="evidence" value="ECO:0007669"/>
    <property type="project" value="TreeGrafter"/>
</dbReference>
<dbReference type="FunFam" id="3.40.1190.20:FF:000001">
    <property type="entry name" value="Phosphofructokinase"/>
    <property type="match status" value="1"/>
</dbReference>
<dbReference type="RefSeq" id="WP_035344314.1">
    <property type="nucleotide sequence ID" value="NZ_BAUU01000016.1"/>
</dbReference>
<dbReference type="PANTHER" id="PTHR46566:SF1">
    <property type="entry name" value="1-PHOSPHOFRUCTOKINASE"/>
    <property type="match status" value="1"/>
</dbReference>
<comment type="catalytic activity">
    <reaction evidence="7">
        <text>D-tagatofuranose 6-phosphate + ATP = D-tagatofuranose 1,6-bisphosphate + ADP + H(+)</text>
        <dbReference type="Rhea" id="RHEA:12420"/>
        <dbReference type="ChEBI" id="CHEBI:15378"/>
        <dbReference type="ChEBI" id="CHEBI:30616"/>
        <dbReference type="ChEBI" id="CHEBI:58694"/>
        <dbReference type="ChEBI" id="CHEBI:58695"/>
        <dbReference type="ChEBI" id="CHEBI:456216"/>
        <dbReference type="EC" id="2.7.1.144"/>
    </reaction>
</comment>
<dbReference type="Proteomes" id="UP000018895">
    <property type="component" value="Unassembled WGS sequence"/>
</dbReference>
<evidence type="ECO:0000259" key="9">
    <source>
        <dbReference type="Pfam" id="PF00294"/>
    </source>
</evidence>
<dbReference type="OrthoDB" id="9801219at2"/>
<dbReference type="PANTHER" id="PTHR46566">
    <property type="entry name" value="1-PHOSPHOFRUCTOKINASE-RELATED"/>
    <property type="match status" value="1"/>
</dbReference>
<comment type="pathway">
    <text evidence="7">Carbohydrate metabolism; D-tagatose 6-phosphate degradation; D-glyceraldehyde 3-phosphate and glycerone phosphate from D-tagatose 6-phosphate: step 1/2.</text>
</comment>
<feature type="domain" description="Carbohydrate kinase PfkB" evidence="9">
    <location>
        <begin position="6"/>
        <end position="284"/>
    </location>
</feature>
<dbReference type="GO" id="GO:2001059">
    <property type="term" value="P:D-tagatose 6-phosphate catabolic process"/>
    <property type="evidence" value="ECO:0007669"/>
    <property type="project" value="UniProtKB-UniPathway"/>
</dbReference>
<gene>
    <name evidence="10" type="ORF">JCM9152_2535</name>
</gene>
<dbReference type="PROSITE" id="PS00584">
    <property type="entry name" value="PFKB_KINASES_2"/>
    <property type="match status" value="1"/>
</dbReference>
<reference evidence="10" key="1">
    <citation type="journal article" date="2014" name="Genome Announc.">
        <title>Draft Genome Sequences of Three Alkaliphilic Bacillus Strains, Bacillus wakoensis JCM 9140T, Bacillus akibai JCM 9157T, and Bacillus hemicellulosilyticus JCM 9152T.</title>
        <authorList>
            <person name="Yuki M."/>
            <person name="Oshima K."/>
            <person name="Suda W."/>
            <person name="Oshida Y."/>
            <person name="Kitamura K."/>
            <person name="Iida T."/>
            <person name="Hattori M."/>
            <person name="Ohkuma M."/>
        </authorList>
    </citation>
    <scope>NUCLEOTIDE SEQUENCE [LARGE SCALE GENOMIC DNA]</scope>
    <source>
        <strain evidence="10">JCM 9152</strain>
    </source>
</reference>
<keyword evidence="3 7" id="KW-0547">Nucleotide-binding</keyword>
<protein>
    <recommendedName>
        <fullName evidence="7">Tagatose-6-phosphate kinase</fullName>
        <ecNumber evidence="7">2.7.1.144</ecNumber>
    </recommendedName>
</protein>
<comment type="catalytic activity">
    <reaction evidence="6 8">
        <text>beta-D-fructose 1-phosphate + ATP = beta-D-fructose 1,6-bisphosphate + ADP + H(+)</text>
        <dbReference type="Rhea" id="RHEA:14213"/>
        <dbReference type="ChEBI" id="CHEBI:15378"/>
        <dbReference type="ChEBI" id="CHEBI:30616"/>
        <dbReference type="ChEBI" id="CHEBI:32966"/>
        <dbReference type="ChEBI" id="CHEBI:138881"/>
        <dbReference type="ChEBI" id="CHEBI:456216"/>
        <dbReference type="EC" id="2.7.1.56"/>
    </reaction>
</comment>
<dbReference type="Gene3D" id="3.40.1190.20">
    <property type="match status" value="1"/>
</dbReference>
<evidence type="ECO:0000256" key="7">
    <source>
        <dbReference type="PIRNR" id="PIRNR000535"/>
    </source>
</evidence>
<organism evidence="10 11">
    <name type="scientific">Halalkalibacter hemicellulosilyticusJCM 9152</name>
    <dbReference type="NCBI Taxonomy" id="1236971"/>
    <lineage>
        <taxon>Bacteria</taxon>
        <taxon>Bacillati</taxon>
        <taxon>Bacillota</taxon>
        <taxon>Bacilli</taxon>
        <taxon>Bacillales</taxon>
        <taxon>Bacillaceae</taxon>
        <taxon>Halalkalibacter</taxon>
    </lineage>
</organism>
<keyword evidence="2 7" id="KW-0808">Transferase</keyword>
<keyword evidence="11" id="KW-1185">Reference proteome</keyword>
<dbReference type="UniPathway" id="UPA00704">
    <property type="reaction ID" value="UER00715"/>
</dbReference>
<comment type="caution">
    <text evidence="10">The sequence shown here is derived from an EMBL/GenBank/DDBJ whole genome shotgun (WGS) entry which is preliminary data.</text>
</comment>
<dbReference type="InterPro" id="IPR022463">
    <property type="entry name" value="1-PFruKinase"/>
</dbReference>
<comment type="similarity">
    <text evidence="7">Belongs to the carbohydrate kinase PfkB family. LacC subfamily.</text>
</comment>
<accession>W4QG68</accession>
<comment type="function">
    <text evidence="8">Catalyzes the ATP-dependent phosphorylation of fructose-l-phosphate to fructose-l,6-bisphosphate.</text>
</comment>
<evidence type="ECO:0000256" key="4">
    <source>
        <dbReference type="ARBA" id="ARBA00022777"/>
    </source>
</evidence>
<dbReference type="EMBL" id="BAUU01000016">
    <property type="protein sequence ID" value="GAE31095.1"/>
    <property type="molecule type" value="Genomic_DNA"/>
</dbReference>
<dbReference type="InterPro" id="IPR017583">
    <property type="entry name" value="Tagatose/fructose_Pkinase"/>
</dbReference>
<evidence type="ECO:0000256" key="3">
    <source>
        <dbReference type="ARBA" id="ARBA00022741"/>
    </source>
</evidence>
<dbReference type="PIRSF" id="PIRSF000535">
    <property type="entry name" value="1PFK/6PFK/LacC"/>
    <property type="match status" value="1"/>
</dbReference>
<dbReference type="InterPro" id="IPR029056">
    <property type="entry name" value="Ribokinase-like"/>
</dbReference>
<comment type="similarity">
    <text evidence="1">Belongs to the carbohydrate kinase pfkB family.</text>
</comment>
<evidence type="ECO:0000256" key="1">
    <source>
        <dbReference type="ARBA" id="ARBA00005380"/>
    </source>
</evidence>
<dbReference type="STRING" id="1236971.JCM9152_2535"/>
<dbReference type="NCBIfam" id="TIGR03168">
    <property type="entry name" value="1-PFK"/>
    <property type="match status" value="1"/>
</dbReference>
<dbReference type="GO" id="GO:0008662">
    <property type="term" value="F:1-phosphofructokinase activity"/>
    <property type="evidence" value="ECO:0007669"/>
    <property type="project" value="UniProtKB-UniRule"/>
</dbReference>
<keyword evidence="7" id="KW-0423">Lactose metabolism</keyword>
<dbReference type="GO" id="GO:0016052">
    <property type="term" value="P:carbohydrate catabolic process"/>
    <property type="evidence" value="ECO:0007669"/>
    <property type="project" value="UniProtKB-ARBA"/>
</dbReference>
<keyword evidence="5 7" id="KW-0067">ATP-binding</keyword>
<dbReference type="SUPFAM" id="SSF53613">
    <property type="entry name" value="Ribokinase-like"/>
    <property type="match status" value="1"/>
</dbReference>
<evidence type="ECO:0000256" key="6">
    <source>
        <dbReference type="ARBA" id="ARBA00047745"/>
    </source>
</evidence>
<dbReference type="GO" id="GO:0044281">
    <property type="term" value="P:small molecule metabolic process"/>
    <property type="evidence" value="ECO:0007669"/>
    <property type="project" value="UniProtKB-ARBA"/>
</dbReference>
<dbReference type="NCBIfam" id="TIGR03828">
    <property type="entry name" value="pfkB"/>
    <property type="match status" value="1"/>
</dbReference>
<name>W4QG68_9BACI</name>
<dbReference type="PROSITE" id="PS00583">
    <property type="entry name" value="PFKB_KINASES_1"/>
    <property type="match status" value="1"/>
</dbReference>